<dbReference type="AlphaFoldDB" id="A0AAD9N5S0"/>
<accession>A0AAD9N5S0</accession>
<protein>
    <submittedName>
        <fullName evidence="2">Uncharacterized protein</fullName>
    </submittedName>
</protein>
<keyword evidence="3" id="KW-1185">Reference proteome</keyword>
<feature type="region of interest" description="Disordered" evidence="1">
    <location>
        <begin position="50"/>
        <end position="97"/>
    </location>
</feature>
<name>A0AAD9N5S0_9ANNE</name>
<proteinExistence type="predicted"/>
<organism evidence="2 3">
    <name type="scientific">Paralvinella palmiformis</name>
    <dbReference type="NCBI Taxonomy" id="53620"/>
    <lineage>
        <taxon>Eukaryota</taxon>
        <taxon>Metazoa</taxon>
        <taxon>Spiralia</taxon>
        <taxon>Lophotrochozoa</taxon>
        <taxon>Annelida</taxon>
        <taxon>Polychaeta</taxon>
        <taxon>Sedentaria</taxon>
        <taxon>Canalipalpata</taxon>
        <taxon>Terebellida</taxon>
        <taxon>Terebelliformia</taxon>
        <taxon>Alvinellidae</taxon>
        <taxon>Paralvinella</taxon>
    </lineage>
</organism>
<evidence type="ECO:0000256" key="1">
    <source>
        <dbReference type="SAM" id="MobiDB-lite"/>
    </source>
</evidence>
<dbReference type="EMBL" id="JAODUP010000184">
    <property type="protein sequence ID" value="KAK2157795.1"/>
    <property type="molecule type" value="Genomic_DNA"/>
</dbReference>
<evidence type="ECO:0000313" key="2">
    <source>
        <dbReference type="EMBL" id="KAK2157795.1"/>
    </source>
</evidence>
<evidence type="ECO:0000313" key="3">
    <source>
        <dbReference type="Proteomes" id="UP001208570"/>
    </source>
</evidence>
<dbReference type="Proteomes" id="UP001208570">
    <property type="component" value="Unassembled WGS sequence"/>
</dbReference>
<sequence length="97" mass="10517">MCCSGPSCANYKCRCICMRCRVCELCSDKDSSFGHGLAIELMTGDARAMAKKASKVKPNTGLPPQDRLPSPRLQRPGTESSQSQSLVKAVRNNCAHQ</sequence>
<feature type="compositionally biased region" description="Polar residues" evidence="1">
    <location>
        <begin position="77"/>
        <end position="86"/>
    </location>
</feature>
<gene>
    <name evidence="2" type="ORF">LSH36_184g02015</name>
</gene>
<reference evidence="2" key="1">
    <citation type="journal article" date="2023" name="Mol. Biol. Evol.">
        <title>Third-Generation Sequencing Reveals the Adaptive Role of the Epigenome in Three Deep-Sea Polychaetes.</title>
        <authorList>
            <person name="Perez M."/>
            <person name="Aroh O."/>
            <person name="Sun Y."/>
            <person name="Lan Y."/>
            <person name="Juniper S.K."/>
            <person name="Young C.R."/>
            <person name="Angers B."/>
            <person name="Qian P.Y."/>
        </authorList>
    </citation>
    <scope>NUCLEOTIDE SEQUENCE</scope>
    <source>
        <strain evidence="2">P08H-3</strain>
    </source>
</reference>
<comment type="caution">
    <text evidence="2">The sequence shown here is derived from an EMBL/GenBank/DDBJ whole genome shotgun (WGS) entry which is preliminary data.</text>
</comment>